<feature type="region of interest" description="Disordered" evidence="2">
    <location>
        <begin position="151"/>
        <end position="172"/>
    </location>
</feature>
<organism evidence="3 4">
    <name type="scientific">Proteiniclasticum aestuarii</name>
    <dbReference type="NCBI Taxonomy" id="2817862"/>
    <lineage>
        <taxon>Bacteria</taxon>
        <taxon>Bacillati</taxon>
        <taxon>Bacillota</taxon>
        <taxon>Clostridia</taxon>
        <taxon>Eubacteriales</taxon>
        <taxon>Clostridiaceae</taxon>
        <taxon>Proteiniclasticum</taxon>
    </lineage>
</organism>
<sequence length="190" mass="20413">MKREELKALGLEDAAIDSIMAIHGKDIEANKGKVAQLEEQVKTLNTSITERDTQLEDLKKSTGDVESLKAQITALQETNTTQATEYQTKMKDLQVSSAIKMALTGKVHDADLVAGLVAKDKLVVNDDGSIIGLDDQIKTLQESKKFLFKPEDTGNEGAQGFKVGNPANTNQNPNAALDAAVNAAFGIESK</sequence>
<evidence type="ECO:0000256" key="2">
    <source>
        <dbReference type="SAM" id="MobiDB-lite"/>
    </source>
</evidence>
<dbReference type="InterPro" id="IPR009636">
    <property type="entry name" value="SCAF"/>
</dbReference>
<feature type="coiled-coil region" evidence="1">
    <location>
        <begin position="27"/>
        <end position="78"/>
    </location>
</feature>
<dbReference type="Proteomes" id="UP000664218">
    <property type="component" value="Unassembled WGS sequence"/>
</dbReference>
<proteinExistence type="predicted"/>
<name>A0A939HB52_9CLOT</name>
<protein>
    <submittedName>
        <fullName evidence="3">Phage scaffolding protein</fullName>
    </submittedName>
</protein>
<dbReference type="EMBL" id="JAFNJU010000003">
    <property type="protein sequence ID" value="MBO1264365.1"/>
    <property type="molecule type" value="Genomic_DNA"/>
</dbReference>
<dbReference type="AlphaFoldDB" id="A0A939HB52"/>
<evidence type="ECO:0000313" key="3">
    <source>
        <dbReference type="EMBL" id="MBO1264365.1"/>
    </source>
</evidence>
<gene>
    <name evidence="3" type="ORF">J3A84_04830</name>
</gene>
<dbReference type="Gene3D" id="1.20.5.340">
    <property type="match status" value="1"/>
</dbReference>
<dbReference type="RefSeq" id="WP_207598880.1">
    <property type="nucleotide sequence ID" value="NZ_JAFNJU010000003.1"/>
</dbReference>
<evidence type="ECO:0000313" key="4">
    <source>
        <dbReference type="Proteomes" id="UP000664218"/>
    </source>
</evidence>
<keyword evidence="1" id="KW-0175">Coiled coil</keyword>
<evidence type="ECO:0000256" key="1">
    <source>
        <dbReference type="SAM" id="Coils"/>
    </source>
</evidence>
<accession>A0A939HB52</accession>
<reference evidence="3" key="1">
    <citation type="submission" date="2021-03" db="EMBL/GenBank/DDBJ databases">
        <title>Proteiniclasticum marinus sp. nov., isolated from tidal flat sediment.</title>
        <authorList>
            <person name="Namirimu T."/>
            <person name="Yang J.-A."/>
            <person name="Yang S.-H."/>
            <person name="Kim Y.-J."/>
            <person name="Kwon K.K."/>
        </authorList>
    </citation>
    <scope>NUCLEOTIDE SEQUENCE</scope>
    <source>
        <strain evidence="3">SCR006</strain>
    </source>
</reference>
<keyword evidence="4" id="KW-1185">Reference proteome</keyword>
<dbReference type="Pfam" id="PF06810">
    <property type="entry name" value="Phage_scaffold"/>
    <property type="match status" value="1"/>
</dbReference>
<comment type="caution">
    <text evidence="3">The sequence shown here is derived from an EMBL/GenBank/DDBJ whole genome shotgun (WGS) entry which is preliminary data.</text>
</comment>